<dbReference type="Pfam" id="PF08506">
    <property type="entry name" value="Cse1"/>
    <property type="match status" value="1"/>
</dbReference>
<dbReference type="Pfam" id="PF03810">
    <property type="entry name" value="IBN_N"/>
    <property type="match status" value="1"/>
</dbReference>
<accession>A0A815ZI42</accession>
<dbReference type="GO" id="GO:0005049">
    <property type="term" value="F:nuclear export signal receptor activity"/>
    <property type="evidence" value="ECO:0007669"/>
    <property type="project" value="TreeGrafter"/>
</dbReference>
<dbReference type="PROSITE" id="PS50166">
    <property type="entry name" value="IMPORTIN_B_NT"/>
    <property type="match status" value="1"/>
</dbReference>
<dbReference type="OrthoDB" id="3268246at2759"/>
<evidence type="ECO:0000256" key="3">
    <source>
        <dbReference type="ARBA" id="ARBA00008669"/>
    </source>
</evidence>
<comment type="subcellular location">
    <subcellularLocation>
        <location evidence="2">Cytoplasm</location>
    </subcellularLocation>
    <subcellularLocation>
        <location evidence="1">Nucleus</location>
    </subcellularLocation>
</comment>
<feature type="domain" description="Importin N-terminal" evidence="10">
    <location>
        <begin position="29"/>
        <end position="102"/>
    </location>
</feature>
<name>A0A815ZI42_9BILA</name>
<dbReference type="EMBL" id="CAJNRE010017982">
    <property type="protein sequence ID" value="CAF2159331.1"/>
    <property type="molecule type" value="Genomic_DNA"/>
</dbReference>
<dbReference type="InterPro" id="IPR001494">
    <property type="entry name" value="Importin-beta_N"/>
</dbReference>
<gene>
    <name evidence="11" type="ORF">CJN711_LOCUS10607</name>
    <name evidence="12" type="ORF">KQP761_LOCUS20601</name>
    <name evidence="13" type="ORF">MBJ925_LOCUS32859</name>
</gene>
<dbReference type="EMBL" id="CAJNOW010010674">
    <property type="protein sequence ID" value="CAF1585457.1"/>
    <property type="molecule type" value="Genomic_DNA"/>
</dbReference>
<dbReference type="Proteomes" id="UP000663824">
    <property type="component" value="Unassembled WGS sequence"/>
</dbReference>
<dbReference type="GO" id="GO:0005635">
    <property type="term" value="C:nuclear envelope"/>
    <property type="evidence" value="ECO:0007669"/>
    <property type="project" value="TreeGrafter"/>
</dbReference>
<dbReference type="InterPro" id="IPR016024">
    <property type="entry name" value="ARM-type_fold"/>
</dbReference>
<sequence length="989" mass="113346">MEITDQNLEALSTYLRKTLSANTNERLEAEKTLKQIERNENYTSLLLTLCERSTTPDELRRASVITFKNFIKRNWPSLDESNSISIRDRNHIKEHIIDLMTRSPEYIQEQLSDAITVIGRSDFPNRWGTLLDTMIKQFQQQSSNSFQSINGVLKTAHSLFERYRYEQKSDELWLEIKLVLEKFAPAFTELFKSLMAYFPQKESDPIEMKNIFNSLCVIIKIFYDLNAQELPEHFEDNIDIYMTHFLTLLSYDYPKLHSNNNDPGILDQVKTEICRAAALYADNYSDEFKPYTQQFALVIWSLLTRLDLSSSYDELIGTAMKFLSTLAARSHHCSMFAGGDTLKIVCEQVILPNLFLRTSDVEEFEDNPEEYIRKDIEKSDSATRRRAACDFLQALCIFFESQVVSICSQHIDSMQKEYLQNPKQNWLKKDTCIFLVLALASKGETQKFGITKTSSFINIQAFYSSSILPELQNKDIDSLPLIKADCLKFLIDVRNQIGRDALLISIPECVRFLSSNNMVLQTYAAHAIERLLLVRSSADQKFTSITKDDLIPYAQAMYDNFFRILTSDKSYENEYVMRAVMRVSSSLSDRVLLYLNQLMEKLVMILRRSCKNPNKPNFNHYLFETITVLIRTSLSKNVGVLDQFEQILFPVFTQIFTDDIAEFVPYVLQIIGFLLESHSSGSTSIPIAYQALFQSILTPSFWDRSGNIPALSRLLEAYIEKAGETIVLEKLTTVLGIFQRLVSQSKIHDHEGFAILNSLIIHLPLGCLNNYLKDIFIVIFTRLTKAKTQKLIRCIIVFFSYFTIKNGAQELIIQVDSIQANMFQMVVERLIIPELSKVDDNGKKICAVAITHLLCDPEQMTKGIYLNNLWLALLQALLRLFESSNILQTMSTADRKKQAEAEAEEELLVGLDDTPDYTPVFSRLAFAKNPRADLLGSSIPDARCHLAKCLQTLTSSHPNQFLNIMAHGLSREDLLEIQKYCALANVTLT</sequence>
<dbReference type="GO" id="GO:0031267">
    <property type="term" value="F:small GTPase binding"/>
    <property type="evidence" value="ECO:0007669"/>
    <property type="project" value="InterPro"/>
</dbReference>
<evidence type="ECO:0000313" key="11">
    <source>
        <dbReference type="EMBL" id="CAF1172904.1"/>
    </source>
</evidence>
<evidence type="ECO:0000256" key="2">
    <source>
        <dbReference type="ARBA" id="ARBA00004496"/>
    </source>
</evidence>
<dbReference type="SMART" id="SM00913">
    <property type="entry name" value="IBN_N"/>
    <property type="match status" value="1"/>
</dbReference>
<proteinExistence type="inferred from homology"/>
<evidence type="ECO:0000256" key="5">
    <source>
        <dbReference type="ARBA" id="ARBA00022448"/>
    </source>
</evidence>
<evidence type="ECO:0000259" key="10">
    <source>
        <dbReference type="PROSITE" id="PS50166"/>
    </source>
</evidence>
<dbReference type="InterPro" id="IPR013713">
    <property type="entry name" value="XPO2_central"/>
</dbReference>
<evidence type="ECO:0000256" key="7">
    <source>
        <dbReference type="ARBA" id="ARBA00022927"/>
    </source>
</evidence>
<dbReference type="EMBL" id="CAJNOV010004337">
    <property type="protein sequence ID" value="CAF1172904.1"/>
    <property type="molecule type" value="Genomic_DNA"/>
</dbReference>
<dbReference type="Proteomes" id="UP000663855">
    <property type="component" value="Unassembled WGS sequence"/>
</dbReference>
<reference evidence="12" key="1">
    <citation type="submission" date="2021-02" db="EMBL/GenBank/DDBJ databases">
        <authorList>
            <person name="Nowell W R."/>
        </authorList>
    </citation>
    <scope>NUCLEOTIDE SEQUENCE</scope>
</reference>
<dbReference type="SUPFAM" id="SSF48371">
    <property type="entry name" value="ARM repeat"/>
    <property type="match status" value="1"/>
</dbReference>
<comment type="similarity">
    <text evidence="3">Belongs to the XPO2/CSE1 family.</text>
</comment>
<dbReference type="Gene3D" id="1.25.10.10">
    <property type="entry name" value="Leucine-rich Repeat Variant"/>
    <property type="match status" value="1"/>
</dbReference>
<evidence type="ECO:0000313" key="12">
    <source>
        <dbReference type="EMBL" id="CAF1585457.1"/>
    </source>
</evidence>
<evidence type="ECO:0000256" key="9">
    <source>
        <dbReference type="ARBA" id="ARBA00030693"/>
    </source>
</evidence>
<evidence type="ECO:0000313" key="13">
    <source>
        <dbReference type="EMBL" id="CAF2159331.1"/>
    </source>
</evidence>
<dbReference type="GO" id="GO:0006611">
    <property type="term" value="P:protein export from nucleus"/>
    <property type="evidence" value="ECO:0007669"/>
    <property type="project" value="TreeGrafter"/>
</dbReference>
<dbReference type="FunFam" id="1.25.10.10:FF:000507">
    <property type="entry name" value="Exportin-2"/>
    <property type="match status" value="1"/>
</dbReference>
<keyword evidence="7" id="KW-0653">Protein transport</keyword>
<evidence type="ECO:0000313" key="14">
    <source>
        <dbReference type="Proteomes" id="UP000663834"/>
    </source>
</evidence>
<evidence type="ECO:0000256" key="4">
    <source>
        <dbReference type="ARBA" id="ARBA00018945"/>
    </source>
</evidence>
<dbReference type="GO" id="GO:0005829">
    <property type="term" value="C:cytosol"/>
    <property type="evidence" value="ECO:0007669"/>
    <property type="project" value="TreeGrafter"/>
</dbReference>
<organism evidence="12 14">
    <name type="scientific">Rotaria magnacalcarata</name>
    <dbReference type="NCBI Taxonomy" id="392030"/>
    <lineage>
        <taxon>Eukaryota</taxon>
        <taxon>Metazoa</taxon>
        <taxon>Spiralia</taxon>
        <taxon>Gnathifera</taxon>
        <taxon>Rotifera</taxon>
        <taxon>Eurotatoria</taxon>
        <taxon>Bdelloidea</taxon>
        <taxon>Philodinida</taxon>
        <taxon>Philodinidae</taxon>
        <taxon>Rotaria</taxon>
    </lineage>
</organism>
<comment type="caution">
    <text evidence="12">The sequence shown here is derived from an EMBL/GenBank/DDBJ whole genome shotgun (WGS) entry which is preliminary data.</text>
</comment>
<dbReference type="InterPro" id="IPR011989">
    <property type="entry name" value="ARM-like"/>
</dbReference>
<dbReference type="PANTHER" id="PTHR10997:SF8">
    <property type="entry name" value="EXPORTIN-2"/>
    <property type="match status" value="1"/>
</dbReference>
<dbReference type="AlphaFoldDB" id="A0A815ZI42"/>
<dbReference type="Proteomes" id="UP000663834">
    <property type="component" value="Unassembled WGS sequence"/>
</dbReference>
<keyword evidence="8" id="KW-0539">Nucleus</keyword>
<evidence type="ECO:0000256" key="8">
    <source>
        <dbReference type="ARBA" id="ARBA00023242"/>
    </source>
</evidence>
<keyword evidence="5" id="KW-0813">Transport</keyword>
<dbReference type="GO" id="GO:0006606">
    <property type="term" value="P:protein import into nucleus"/>
    <property type="evidence" value="ECO:0007669"/>
    <property type="project" value="TreeGrafter"/>
</dbReference>
<dbReference type="Pfam" id="PF03378">
    <property type="entry name" value="CAS_CSE1"/>
    <property type="match status" value="1"/>
</dbReference>
<protein>
    <recommendedName>
        <fullName evidence="4">Exportin-2</fullName>
    </recommendedName>
    <alternativeName>
        <fullName evidence="9">Importin-alpha re-exporter</fullName>
    </alternativeName>
</protein>
<evidence type="ECO:0000256" key="6">
    <source>
        <dbReference type="ARBA" id="ARBA00022490"/>
    </source>
</evidence>
<dbReference type="InterPro" id="IPR005043">
    <property type="entry name" value="XPO2_C"/>
</dbReference>
<evidence type="ECO:0000256" key="1">
    <source>
        <dbReference type="ARBA" id="ARBA00004123"/>
    </source>
</evidence>
<dbReference type="PANTHER" id="PTHR10997">
    <property type="entry name" value="IMPORTIN-7, 8, 11"/>
    <property type="match status" value="1"/>
</dbReference>
<keyword evidence="6" id="KW-0963">Cytoplasm</keyword>